<dbReference type="PANTHER" id="PTHR19290">
    <property type="entry name" value="BASIC HELIX-LOOP-HELIX PROTEIN NEUROGENIN-RELATED"/>
    <property type="match status" value="1"/>
</dbReference>
<sequence>MDSKNKQLARRMKANNRERNRMHGLNRAMDSLRQCVPLTTHHQKLSKIETLRLARNYITALKKILNDGQVLSNLEYATTLCQGMSQTTTNLIATLTGVQPRMLMLSQKQNSSISSPAPSSIMSEECGSITPDSYDSSINSTTSTFWRDEPNMIIKQEFSPNSKPSSLNLLYNNNPITSPNNPPLQVSTYSTTFLLEAKDITIAIRQNITTPCPNMDSEVVDPDSIKFNFKPIPDHSGRSGDLVTVIGEDGKQSSIRFPGCYKVNLSFKVKKPLKNPYVEAFFQMGTNLPCQTFEQRTSRNFNQINNICTNITHSNWCPQSLNTELRGMVQGKNTCKFCNMCGNLMDEEDKIKKYITPTDKNAECDTSKNRQTLNFKMCTPTQAELRNSSPDAESKMSEYWNYLKQGVLTAVVHVVDRSPTPSNKIKQCQRMCDTSENGNSVSESYSKKMFKTLTKLCTPKDKYVACAYHTMKFDVYGEI</sequence>
<keyword evidence="7" id="KW-0539">Nucleus</keyword>
<dbReference type="Pfam" id="PF00010">
    <property type="entry name" value="HLH"/>
    <property type="match status" value="1"/>
</dbReference>
<dbReference type="InterPro" id="IPR022575">
    <property type="entry name" value="NeuroD_DUF"/>
</dbReference>
<dbReference type="GO" id="GO:0007423">
    <property type="term" value="P:sensory organ development"/>
    <property type="evidence" value="ECO:0007669"/>
    <property type="project" value="TreeGrafter"/>
</dbReference>
<accession>A0A0N4ZMV9</accession>
<dbReference type="STRING" id="131310.A0A0N4ZMV9"/>
<keyword evidence="2" id="KW-0221">Differentiation</keyword>
<keyword evidence="5" id="KW-0238">DNA-binding</keyword>
<dbReference type="WBParaSite" id="PTRK_0000987600.1">
    <property type="protein sequence ID" value="PTRK_0000987600.1"/>
    <property type="gene ID" value="PTRK_0000987600"/>
</dbReference>
<evidence type="ECO:0000313" key="9">
    <source>
        <dbReference type="Proteomes" id="UP000038045"/>
    </source>
</evidence>
<evidence type="ECO:0000256" key="6">
    <source>
        <dbReference type="ARBA" id="ARBA00023163"/>
    </source>
</evidence>
<dbReference type="InterPro" id="IPR036638">
    <property type="entry name" value="HLH_DNA-bd_sf"/>
</dbReference>
<evidence type="ECO:0000256" key="7">
    <source>
        <dbReference type="ARBA" id="ARBA00023242"/>
    </source>
</evidence>
<keyword evidence="6" id="KW-0804">Transcription</keyword>
<dbReference type="SMART" id="SM00353">
    <property type="entry name" value="HLH"/>
    <property type="match status" value="1"/>
</dbReference>
<dbReference type="GO" id="GO:0005634">
    <property type="term" value="C:nucleus"/>
    <property type="evidence" value="ECO:0007669"/>
    <property type="project" value="TreeGrafter"/>
</dbReference>
<proteinExistence type="predicted"/>
<evidence type="ECO:0000313" key="10">
    <source>
        <dbReference type="WBParaSite" id="PTRK_0000987600.1"/>
    </source>
</evidence>
<organism evidence="9 10">
    <name type="scientific">Parastrongyloides trichosuri</name>
    <name type="common">Possum-specific nematode worm</name>
    <dbReference type="NCBI Taxonomy" id="131310"/>
    <lineage>
        <taxon>Eukaryota</taxon>
        <taxon>Metazoa</taxon>
        <taxon>Ecdysozoa</taxon>
        <taxon>Nematoda</taxon>
        <taxon>Chromadorea</taxon>
        <taxon>Rhabditida</taxon>
        <taxon>Tylenchina</taxon>
        <taxon>Panagrolaimomorpha</taxon>
        <taxon>Strongyloidoidea</taxon>
        <taxon>Strongyloididae</taxon>
        <taxon>Parastrongyloides</taxon>
    </lineage>
</organism>
<dbReference type="InterPro" id="IPR050359">
    <property type="entry name" value="bHLH_transcription_factors"/>
</dbReference>
<dbReference type="GO" id="GO:0046983">
    <property type="term" value="F:protein dimerization activity"/>
    <property type="evidence" value="ECO:0007669"/>
    <property type="project" value="InterPro"/>
</dbReference>
<dbReference type="GO" id="GO:0045944">
    <property type="term" value="P:positive regulation of transcription by RNA polymerase II"/>
    <property type="evidence" value="ECO:0007669"/>
    <property type="project" value="TreeGrafter"/>
</dbReference>
<evidence type="ECO:0000256" key="1">
    <source>
        <dbReference type="ARBA" id="ARBA00022473"/>
    </source>
</evidence>
<evidence type="ECO:0000256" key="2">
    <source>
        <dbReference type="ARBA" id="ARBA00022782"/>
    </source>
</evidence>
<keyword evidence="9" id="KW-1185">Reference proteome</keyword>
<dbReference type="AlphaFoldDB" id="A0A0N4ZMV9"/>
<reference evidence="10" key="1">
    <citation type="submission" date="2017-02" db="UniProtKB">
        <authorList>
            <consortium name="WormBaseParasite"/>
        </authorList>
    </citation>
    <scope>IDENTIFICATION</scope>
</reference>
<dbReference type="GO" id="GO:0000981">
    <property type="term" value="F:DNA-binding transcription factor activity, RNA polymerase II-specific"/>
    <property type="evidence" value="ECO:0007669"/>
    <property type="project" value="TreeGrafter"/>
</dbReference>
<evidence type="ECO:0000259" key="8">
    <source>
        <dbReference type="PROSITE" id="PS50888"/>
    </source>
</evidence>
<dbReference type="SUPFAM" id="SSF47459">
    <property type="entry name" value="HLH, helix-loop-helix DNA-binding domain"/>
    <property type="match status" value="1"/>
</dbReference>
<evidence type="ECO:0000256" key="3">
    <source>
        <dbReference type="ARBA" id="ARBA00022902"/>
    </source>
</evidence>
<protein>
    <submittedName>
        <fullName evidence="10">BHLH domain-containing protein</fullName>
    </submittedName>
</protein>
<feature type="domain" description="BHLH" evidence="8">
    <location>
        <begin position="9"/>
        <end position="61"/>
    </location>
</feature>
<keyword evidence="4" id="KW-0805">Transcription regulation</keyword>
<dbReference type="Proteomes" id="UP000038045">
    <property type="component" value="Unplaced"/>
</dbReference>
<evidence type="ECO:0000256" key="5">
    <source>
        <dbReference type="ARBA" id="ARBA00023125"/>
    </source>
</evidence>
<dbReference type="Gene3D" id="4.10.280.10">
    <property type="entry name" value="Helix-loop-helix DNA-binding domain"/>
    <property type="match status" value="1"/>
</dbReference>
<dbReference type="InterPro" id="IPR011598">
    <property type="entry name" value="bHLH_dom"/>
</dbReference>
<keyword evidence="3" id="KW-0524">Neurogenesis</keyword>
<dbReference type="GO" id="GO:0061564">
    <property type="term" value="P:axon development"/>
    <property type="evidence" value="ECO:0007669"/>
    <property type="project" value="TreeGrafter"/>
</dbReference>
<dbReference type="PANTHER" id="PTHR19290:SF134">
    <property type="entry name" value="NEUROGENIC DIFFERENTIATION FACTOR 1"/>
    <property type="match status" value="1"/>
</dbReference>
<keyword evidence="1" id="KW-0217">Developmental protein</keyword>
<dbReference type="Pfam" id="PF12533">
    <property type="entry name" value="Neuro_bHLH"/>
    <property type="match status" value="1"/>
</dbReference>
<evidence type="ECO:0000256" key="4">
    <source>
        <dbReference type="ARBA" id="ARBA00023015"/>
    </source>
</evidence>
<dbReference type="PROSITE" id="PS50888">
    <property type="entry name" value="BHLH"/>
    <property type="match status" value="1"/>
</dbReference>
<name>A0A0N4ZMV9_PARTI</name>
<dbReference type="GO" id="GO:0070888">
    <property type="term" value="F:E-box binding"/>
    <property type="evidence" value="ECO:0007669"/>
    <property type="project" value="TreeGrafter"/>
</dbReference>
<dbReference type="CDD" id="cd11427">
    <property type="entry name" value="bHLH_TS_NeuroD"/>
    <property type="match status" value="1"/>
</dbReference>